<feature type="transmembrane region" description="Helical" evidence="8">
    <location>
        <begin position="595"/>
        <end position="617"/>
    </location>
</feature>
<evidence type="ECO:0000256" key="4">
    <source>
        <dbReference type="ARBA" id="ARBA00022759"/>
    </source>
</evidence>
<keyword evidence="11" id="KW-1185">Reference proteome</keyword>
<reference evidence="10 11" key="1">
    <citation type="submission" date="2011-02" db="EMBL/GenBank/DDBJ databases">
        <title>The Genome Sequence of Sphaeroforma arctica JP610.</title>
        <authorList>
            <consortium name="The Broad Institute Genome Sequencing Platform"/>
            <person name="Russ C."/>
            <person name="Cuomo C."/>
            <person name="Young S.K."/>
            <person name="Zeng Q."/>
            <person name="Gargeya S."/>
            <person name="Alvarado L."/>
            <person name="Berlin A."/>
            <person name="Chapman S.B."/>
            <person name="Chen Z."/>
            <person name="Freedman E."/>
            <person name="Gellesch M."/>
            <person name="Goldberg J."/>
            <person name="Griggs A."/>
            <person name="Gujja S."/>
            <person name="Heilman E."/>
            <person name="Heiman D."/>
            <person name="Howarth C."/>
            <person name="Mehta T."/>
            <person name="Neiman D."/>
            <person name="Pearson M."/>
            <person name="Roberts A."/>
            <person name="Saif S."/>
            <person name="Shea T."/>
            <person name="Shenoy N."/>
            <person name="Sisk P."/>
            <person name="Stolte C."/>
            <person name="Sykes S."/>
            <person name="White J."/>
            <person name="Yandava C."/>
            <person name="Burger G."/>
            <person name="Gray M.W."/>
            <person name="Holland P.W.H."/>
            <person name="King N."/>
            <person name="Lang F.B.F."/>
            <person name="Roger A.J."/>
            <person name="Ruiz-Trillo I."/>
            <person name="Haas B."/>
            <person name="Nusbaum C."/>
            <person name="Birren B."/>
        </authorList>
    </citation>
    <scope>NUCLEOTIDE SEQUENCE [LARGE SCALE GENOMIC DNA]</scope>
    <source>
        <strain evidence="10 11">JP610</strain>
    </source>
</reference>
<evidence type="ECO:0000313" key="10">
    <source>
        <dbReference type="EMBL" id="KNC80069.1"/>
    </source>
</evidence>
<keyword evidence="2" id="KW-0540">Nuclease</keyword>
<keyword evidence="6" id="KW-1015">Disulfide bond</keyword>
<gene>
    <name evidence="10" type="ORF">SARC_07557</name>
</gene>
<keyword evidence="4" id="KW-0255">Endonuclease</keyword>
<feature type="chain" id="PRO_5005538886" evidence="9">
    <location>
        <begin position="20"/>
        <end position="638"/>
    </location>
</feature>
<proteinExistence type="inferred from homology"/>
<dbReference type="OrthoDB" id="26379at2759"/>
<dbReference type="GO" id="GO:0004519">
    <property type="term" value="F:endonuclease activity"/>
    <property type="evidence" value="ECO:0007669"/>
    <property type="project" value="UniProtKB-KW"/>
</dbReference>
<evidence type="ECO:0000256" key="6">
    <source>
        <dbReference type="ARBA" id="ARBA00023157"/>
    </source>
</evidence>
<evidence type="ECO:0000256" key="7">
    <source>
        <dbReference type="ARBA" id="ARBA00023180"/>
    </source>
</evidence>
<organism evidence="10 11">
    <name type="scientific">Sphaeroforma arctica JP610</name>
    <dbReference type="NCBI Taxonomy" id="667725"/>
    <lineage>
        <taxon>Eukaryota</taxon>
        <taxon>Ichthyosporea</taxon>
        <taxon>Ichthyophonida</taxon>
        <taxon>Sphaeroforma</taxon>
    </lineage>
</organism>
<dbReference type="InterPro" id="IPR003154">
    <property type="entry name" value="S1/P1nuclease"/>
</dbReference>
<dbReference type="GO" id="GO:0016788">
    <property type="term" value="F:hydrolase activity, acting on ester bonds"/>
    <property type="evidence" value="ECO:0007669"/>
    <property type="project" value="InterPro"/>
</dbReference>
<keyword evidence="8" id="KW-0472">Membrane</keyword>
<keyword evidence="9" id="KW-0732">Signal</keyword>
<evidence type="ECO:0000313" key="11">
    <source>
        <dbReference type="Proteomes" id="UP000054560"/>
    </source>
</evidence>
<dbReference type="CDD" id="cd11010">
    <property type="entry name" value="S1-P1_nuclease"/>
    <property type="match status" value="1"/>
</dbReference>
<keyword evidence="8" id="KW-0812">Transmembrane</keyword>
<keyword evidence="3" id="KW-0479">Metal-binding</keyword>
<name>A0A0L0FTV4_9EUKA</name>
<evidence type="ECO:0000256" key="2">
    <source>
        <dbReference type="ARBA" id="ARBA00022722"/>
    </source>
</evidence>
<dbReference type="RefSeq" id="XP_014153971.1">
    <property type="nucleotide sequence ID" value="XM_014298496.1"/>
</dbReference>
<dbReference type="GO" id="GO:0003676">
    <property type="term" value="F:nucleic acid binding"/>
    <property type="evidence" value="ECO:0007669"/>
    <property type="project" value="InterPro"/>
</dbReference>
<sequence length="638" mass="69409">MKLHIQLAALALSMGACQGWWDIGHKTAAAIAQQLMKNEHSKKQMANILSYLDAIYTDESQPEMWTAGDRDAQGTVRPELLSSTMAQAASNPDVAKYYYNMNIFGEWHYINQKYDPEGLDTEDTGCNTATQVNAKTQFEDIAADVMSDYNGRQTARWYTHFGTIMLIHIISDVHQPYHAVGRCMMWEGELDQDLGGNRWTFTMPDGSSTNMHTFWDAGQFFWDYPAQAKLEATDPTYEKFAAELIAKYPVDTLAAEGYDTNFTRDGDMTQMSEMMTQWLLESKTIAEQSYEQAPVLGGPINPEYINVSHIISEKRVTIAGHRMAAFFDGLLANTEYPKYEAKTTGTEEQEFTNLNIHVKLSQECNDMATQYNQGATDVLGAGNNTVDFVSGLNEPHLTLYLTDFQNSHIKDVAAVINNFVWAEDCEIVLDHGTNTGTGYAFWDPNEVQPACLRKMADAIMEVTKAYIVTPTEEGLPTWIADLPEPERTEKTNAYWDFGSPNVGSQFQPHVTYAAVAYGGDTSKFDEVAEVAGTAAGSAVCTYIVSEIALGQTGLSGTVLTGLDIASTTNVGGAPAEAEASTAGESGDDSSSGTSAGVIGGCVIGGLVVGALIGGVAVKMMSKGKKSDGPTEESTTNLS</sequence>
<dbReference type="PROSITE" id="PS51257">
    <property type="entry name" value="PROKAR_LIPOPROTEIN"/>
    <property type="match status" value="1"/>
</dbReference>
<dbReference type="SUPFAM" id="SSF48537">
    <property type="entry name" value="Phospholipase C/P1 nuclease"/>
    <property type="match status" value="1"/>
</dbReference>
<evidence type="ECO:0000256" key="9">
    <source>
        <dbReference type="SAM" id="SignalP"/>
    </source>
</evidence>
<accession>A0A0L0FTV4</accession>
<dbReference type="Proteomes" id="UP000054560">
    <property type="component" value="Unassembled WGS sequence"/>
</dbReference>
<keyword evidence="8" id="KW-1133">Transmembrane helix</keyword>
<dbReference type="InterPro" id="IPR008947">
    <property type="entry name" value="PLipase_C/P1_nuclease_dom_sf"/>
</dbReference>
<evidence type="ECO:0000256" key="5">
    <source>
        <dbReference type="ARBA" id="ARBA00022801"/>
    </source>
</evidence>
<dbReference type="EMBL" id="KQ242203">
    <property type="protein sequence ID" value="KNC80069.1"/>
    <property type="molecule type" value="Genomic_DNA"/>
</dbReference>
<dbReference type="Pfam" id="PF02265">
    <property type="entry name" value="S1-P1_nuclease"/>
    <property type="match status" value="1"/>
</dbReference>
<dbReference type="PANTHER" id="PTHR33146:SF10">
    <property type="entry name" value="STRAND-SPECIFIC NUCLEASE, PUTATIVE-RELATED"/>
    <property type="match status" value="1"/>
</dbReference>
<dbReference type="AlphaFoldDB" id="A0A0L0FTV4"/>
<comment type="similarity">
    <text evidence="1">Belongs to the nuclease type I family.</text>
</comment>
<dbReference type="GO" id="GO:0006308">
    <property type="term" value="P:DNA catabolic process"/>
    <property type="evidence" value="ECO:0007669"/>
    <property type="project" value="InterPro"/>
</dbReference>
<dbReference type="GeneID" id="25908061"/>
<feature type="signal peptide" evidence="9">
    <location>
        <begin position="1"/>
        <end position="19"/>
    </location>
</feature>
<dbReference type="PANTHER" id="PTHR33146">
    <property type="entry name" value="ENDONUCLEASE 4"/>
    <property type="match status" value="1"/>
</dbReference>
<evidence type="ECO:0000256" key="3">
    <source>
        <dbReference type="ARBA" id="ARBA00022723"/>
    </source>
</evidence>
<dbReference type="Gene3D" id="1.10.575.10">
    <property type="entry name" value="P1 Nuclease"/>
    <property type="match status" value="1"/>
</dbReference>
<protein>
    <submittedName>
        <fullName evidence="10">Uncharacterized protein</fullName>
    </submittedName>
</protein>
<evidence type="ECO:0000256" key="8">
    <source>
        <dbReference type="SAM" id="Phobius"/>
    </source>
</evidence>
<evidence type="ECO:0000256" key="1">
    <source>
        <dbReference type="ARBA" id="ARBA00009547"/>
    </source>
</evidence>
<keyword evidence="5" id="KW-0378">Hydrolase</keyword>
<keyword evidence="7" id="KW-0325">Glycoprotein</keyword>
<dbReference type="GO" id="GO:0046872">
    <property type="term" value="F:metal ion binding"/>
    <property type="evidence" value="ECO:0007669"/>
    <property type="project" value="UniProtKB-KW"/>
</dbReference>